<proteinExistence type="predicted"/>
<sequence length="213" mass="23822">MSWRTFDAQTDISVAAVVGRRWPDLHPALPLSPFLPSAVPLCDEVRYGNPSDILCRHRAALACPMTIEVDARVGGMGWVAAECRSYRGNGRDAWVTSSTYSVAVISGSAASGEGLRILGLPDTPKRPKFDIRARGQERKWMWWRGTENGAAQPLDHGYPHLMIILNLRWLPHILGHLYDYHIFEVQKALGVWDCKGILSYAPNWGASGKFRPW</sequence>
<evidence type="ECO:0000313" key="1">
    <source>
        <dbReference type="EMBL" id="KAK0451158.1"/>
    </source>
</evidence>
<protein>
    <submittedName>
        <fullName evidence="1">Uncharacterized protein</fullName>
    </submittedName>
</protein>
<evidence type="ECO:0000313" key="2">
    <source>
        <dbReference type="Proteomes" id="UP001175211"/>
    </source>
</evidence>
<gene>
    <name evidence="1" type="ORF">EV420DRAFT_1750195</name>
</gene>
<keyword evidence="2" id="KW-1185">Reference proteome</keyword>
<dbReference type="RefSeq" id="XP_060327495.1">
    <property type="nucleotide sequence ID" value="XM_060480317.1"/>
</dbReference>
<dbReference type="GeneID" id="85363865"/>
<dbReference type="Proteomes" id="UP001175211">
    <property type="component" value="Unassembled WGS sequence"/>
</dbReference>
<accession>A0AA39MYS0</accession>
<dbReference type="AlphaFoldDB" id="A0AA39MYS0"/>
<comment type="caution">
    <text evidence="1">The sequence shown here is derived from an EMBL/GenBank/DDBJ whole genome shotgun (WGS) entry which is preliminary data.</text>
</comment>
<dbReference type="EMBL" id="JAUEPS010000034">
    <property type="protein sequence ID" value="KAK0451158.1"/>
    <property type="molecule type" value="Genomic_DNA"/>
</dbReference>
<organism evidence="1 2">
    <name type="scientific">Armillaria tabescens</name>
    <name type="common">Ringless honey mushroom</name>
    <name type="synonym">Agaricus tabescens</name>
    <dbReference type="NCBI Taxonomy" id="1929756"/>
    <lineage>
        <taxon>Eukaryota</taxon>
        <taxon>Fungi</taxon>
        <taxon>Dikarya</taxon>
        <taxon>Basidiomycota</taxon>
        <taxon>Agaricomycotina</taxon>
        <taxon>Agaricomycetes</taxon>
        <taxon>Agaricomycetidae</taxon>
        <taxon>Agaricales</taxon>
        <taxon>Marasmiineae</taxon>
        <taxon>Physalacriaceae</taxon>
        <taxon>Desarmillaria</taxon>
    </lineage>
</organism>
<reference evidence="1" key="1">
    <citation type="submission" date="2023-06" db="EMBL/GenBank/DDBJ databases">
        <authorList>
            <consortium name="Lawrence Berkeley National Laboratory"/>
            <person name="Ahrendt S."/>
            <person name="Sahu N."/>
            <person name="Indic B."/>
            <person name="Wong-Bajracharya J."/>
            <person name="Merenyi Z."/>
            <person name="Ke H.-M."/>
            <person name="Monk M."/>
            <person name="Kocsube S."/>
            <person name="Drula E."/>
            <person name="Lipzen A."/>
            <person name="Balint B."/>
            <person name="Henrissat B."/>
            <person name="Andreopoulos B."/>
            <person name="Martin F.M."/>
            <person name="Harder C.B."/>
            <person name="Rigling D."/>
            <person name="Ford K.L."/>
            <person name="Foster G.D."/>
            <person name="Pangilinan J."/>
            <person name="Papanicolaou A."/>
            <person name="Barry K."/>
            <person name="LaButti K."/>
            <person name="Viragh M."/>
            <person name="Koriabine M."/>
            <person name="Yan M."/>
            <person name="Riley R."/>
            <person name="Champramary S."/>
            <person name="Plett K.L."/>
            <person name="Tsai I.J."/>
            <person name="Slot J."/>
            <person name="Sipos G."/>
            <person name="Plett J."/>
            <person name="Nagy L.G."/>
            <person name="Grigoriev I.V."/>
        </authorList>
    </citation>
    <scope>NUCLEOTIDE SEQUENCE</scope>
    <source>
        <strain evidence="1">CCBAS 213</strain>
    </source>
</reference>
<name>A0AA39MYS0_ARMTA</name>